<protein>
    <recommendedName>
        <fullName evidence="3">PNPLA domain-containing protein</fullName>
    </recommendedName>
</protein>
<name>A0ABR3U900_9PLEO</name>
<feature type="short sequence motif" description="GXSXG" evidence="2">
    <location>
        <begin position="51"/>
        <end position="55"/>
    </location>
</feature>
<feature type="active site" description="Proton acceptor" evidence="2">
    <location>
        <position position="218"/>
    </location>
</feature>
<evidence type="ECO:0000259" key="3">
    <source>
        <dbReference type="PROSITE" id="PS51635"/>
    </source>
</evidence>
<evidence type="ECO:0000256" key="2">
    <source>
        <dbReference type="PROSITE-ProRule" id="PRU01161"/>
    </source>
</evidence>
<keyword evidence="2" id="KW-0378">Hydrolase</keyword>
<reference evidence="4 5" key="1">
    <citation type="submission" date="2024-09" db="EMBL/GenBank/DDBJ databases">
        <title>T2T genomes of carrot and Alternaria dauci and their utility for understanding host-pathogen interaction during carrot leaf blight disease.</title>
        <authorList>
            <person name="Liu W."/>
            <person name="Xu S."/>
            <person name="Ou C."/>
            <person name="Liu X."/>
            <person name="Zhuang F."/>
            <person name="Deng X.W."/>
        </authorList>
    </citation>
    <scope>NUCLEOTIDE SEQUENCE [LARGE SCALE GENOMIC DNA]</scope>
    <source>
        <strain evidence="4 5">A2016</strain>
    </source>
</reference>
<dbReference type="SUPFAM" id="SSF52151">
    <property type="entry name" value="FabD/lysophospholipase-like"/>
    <property type="match status" value="1"/>
</dbReference>
<feature type="domain" description="PNPLA" evidence="3">
    <location>
        <begin position="13"/>
        <end position="231"/>
    </location>
</feature>
<evidence type="ECO:0000256" key="1">
    <source>
        <dbReference type="ARBA" id="ARBA00023098"/>
    </source>
</evidence>
<dbReference type="GeneID" id="96089815"/>
<dbReference type="RefSeq" id="XP_069303570.1">
    <property type="nucleotide sequence ID" value="XM_069455694.1"/>
</dbReference>
<evidence type="ECO:0000313" key="4">
    <source>
        <dbReference type="EMBL" id="KAL1792986.1"/>
    </source>
</evidence>
<gene>
    <name evidence="4" type="ORF">ACET3X_009493</name>
</gene>
<dbReference type="PANTHER" id="PTHR24185">
    <property type="entry name" value="CALCIUM-INDEPENDENT PHOSPHOLIPASE A2-GAMMA"/>
    <property type="match status" value="1"/>
</dbReference>
<evidence type="ECO:0000313" key="5">
    <source>
        <dbReference type="Proteomes" id="UP001578633"/>
    </source>
</evidence>
<keyword evidence="2" id="KW-0442">Lipid degradation</keyword>
<dbReference type="Pfam" id="PF01734">
    <property type="entry name" value="Patatin"/>
    <property type="match status" value="1"/>
</dbReference>
<comment type="caution">
    <text evidence="4">The sequence shown here is derived from an EMBL/GenBank/DDBJ whole genome shotgun (WGS) entry which is preliminary data.</text>
</comment>
<comment type="caution">
    <text evidence="2">Lacks conserved residue(s) required for the propagation of feature annotation.</text>
</comment>
<organism evidence="4 5">
    <name type="scientific">Alternaria dauci</name>
    <dbReference type="NCBI Taxonomy" id="48095"/>
    <lineage>
        <taxon>Eukaryota</taxon>
        <taxon>Fungi</taxon>
        <taxon>Dikarya</taxon>
        <taxon>Ascomycota</taxon>
        <taxon>Pezizomycotina</taxon>
        <taxon>Dothideomycetes</taxon>
        <taxon>Pleosporomycetidae</taxon>
        <taxon>Pleosporales</taxon>
        <taxon>Pleosporineae</taxon>
        <taxon>Pleosporaceae</taxon>
        <taxon>Alternaria</taxon>
        <taxon>Alternaria sect. Porri</taxon>
    </lineage>
</organism>
<feature type="short sequence motif" description="DGA/G" evidence="2">
    <location>
        <begin position="218"/>
        <end position="220"/>
    </location>
</feature>
<dbReference type="EMBL" id="JBHGVX010000009">
    <property type="protein sequence ID" value="KAL1792986.1"/>
    <property type="molecule type" value="Genomic_DNA"/>
</dbReference>
<dbReference type="Proteomes" id="UP001578633">
    <property type="component" value="Chromosome 9"/>
</dbReference>
<dbReference type="PROSITE" id="PS51635">
    <property type="entry name" value="PNPLA"/>
    <property type="match status" value="1"/>
</dbReference>
<dbReference type="Gene3D" id="3.40.1090.10">
    <property type="entry name" value="Cytosolic phospholipase A2 catalytic domain"/>
    <property type="match status" value="1"/>
</dbReference>
<dbReference type="CDD" id="cd07199">
    <property type="entry name" value="Pat17_PNPLA8_PNPLA9_like"/>
    <property type="match status" value="1"/>
</dbReference>
<keyword evidence="5" id="KW-1185">Reference proteome</keyword>
<dbReference type="InterPro" id="IPR002641">
    <property type="entry name" value="PNPLA_dom"/>
</dbReference>
<accession>A0ABR3U900</accession>
<feature type="active site" description="Nucleophile" evidence="2">
    <location>
        <position position="53"/>
    </location>
</feature>
<keyword evidence="1 2" id="KW-0443">Lipid metabolism</keyword>
<dbReference type="InterPro" id="IPR016035">
    <property type="entry name" value="Acyl_Trfase/lysoPLipase"/>
</dbReference>
<proteinExistence type="predicted"/>
<dbReference type="PANTHER" id="PTHR24185:SF8">
    <property type="entry name" value="PNPLA DOMAIN-CONTAINING PROTEIN"/>
    <property type="match status" value="1"/>
</dbReference>
<sequence>MRVRPATAGLRVLSIDGGGIRAAIPIQFLCALENAVGLDMPIQEFFDLAYGTSSGAMVVLALYGLGMRAEETFTLFTQLATRIFRGRSQLGLGLAATAHALITSCRNGRFPASDIDSALNEAFEEATMLDVPYMSSIGARVGLPVVDVDTLETCLVTSYNGAAPTYDNGACTEMSTYRILRSEDATEEICVKDAARCTSAAPWYFTPHKIPGHGTFMDGGLSDNNPCMLALQELQKMAPGLSLADQFVSVGTGVSTTREVAKADVCPSLLFGNSSLQQTGKHYVKENFNGDKQFAIMRQILAASQPAGFASVDRWLHRFNLPVDGELPDLADTPAIGGLAERASTYFTTDPAVRDLADAALALSFYFELRPGRMPLYERGSYTCYGLIRCRIPGVNPAFSRLMQKLDHLEASFQIEMQVCGPGRAVSTWIDRHGNFGKPVCLRVPSLCEELDIRLRLHGDRVHSISASPLTLKTLIDLQMLEWSALKDVHVTASVAGKRRRQDDSPLRTAKRRCLGTT</sequence>